<evidence type="ECO:0000313" key="2">
    <source>
        <dbReference type="Proteomes" id="UP001162992"/>
    </source>
</evidence>
<name>A0ACC2AYC1_DIPCM</name>
<sequence length="329" mass="35781">MSRNGCLLCAPLVAESVDEMLSQMRVAKKNGADVVELRVDYIQGFAPEMDLPRLIRGRVLPVIVTYRPKWEGGNFEGDEVFRVKALRKAISLGADFVDVELQVAAEFLECSTPERKDSSSRVVVSNHNYKMTPSLGEIGSLIARIQSIGADVVKIVTTAEKVTDVARVFHAVVHSQVPTIALVMGPKGLISRLLAPKFGGFLTFGALGVGQESAPGQPTLLQLTQMYRVDRMDRDTKVFGIVGNPVGHSKGPIIHNAAFQEIGVTIPFKEDALRCCDEVDPIAQAIGAVNTIIRRDGKLIGYNTDCEAAISAIEDALRGKKVDTRLKNR</sequence>
<organism evidence="1 2">
    <name type="scientific">Diphasiastrum complanatum</name>
    <name type="common">Issler's clubmoss</name>
    <name type="synonym">Lycopodium complanatum</name>
    <dbReference type="NCBI Taxonomy" id="34168"/>
    <lineage>
        <taxon>Eukaryota</taxon>
        <taxon>Viridiplantae</taxon>
        <taxon>Streptophyta</taxon>
        <taxon>Embryophyta</taxon>
        <taxon>Tracheophyta</taxon>
        <taxon>Lycopodiopsida</taxon>
        <taxon>Lycopodiales</taxon>
        <taxon>Lycopodiaceae</taxon>
        <taxon>Lycopodioideae</taxon>
        <taxon>Diphasiastrum</taxon>
    </lineage>
</organism>
<evidence type="ECO:0000313" key="1">
    <source>
        <dbReference type="EMBL" id="KAJ7522531.1"/>
    </source>
</evidence>
<gene>
    <name evidence="1" type="ORF">O6H91_18G015700</name>
</gene>
<accession>A0ACC2AYC1</accession>
<proteinExistence type="predicted"/>
<comment type="caution">
    <text evidence="1">The sequence shown here is derived from an EMBL/GenBank/DDBJ whole genome shotgun (WGS) entry which is preliminary data.</text>
</comment>
<dbReference type="EMBL" id="CM055109">
    <property type="protein sequence ID" value="KAJ7522531.1"/>
    <property type="molecule type" value="Genomic_DNA"/>
</dbReference>
<protein>
    <submittedName>
        <fullName evidence="1">Uncharacterized protein</fullName>
    </submittedName>
</protein>
<dbReference type="Proteomes" id="UP001162992">
    <property type="component" value="Chromosome 18"/>
</dbReference>
<reference evidence="2" key="1">
    <citation type="journal article" date="2024" name="Proc. Natl. Acad. Sci. U.S.A.">
        <title>Extraordinary preservation of gene collinearity over three hundred million years revealed in homosporous lycophytes.</title>
        <authorList>
            <person name="Li C."/>
            <person name="Wickell D."/>
            <person name="Kuo L.Y."/>
            <person name="Chen X."/>
            <person name="Nie B."/>
            <person name="Liao X."/>
            <person name="Peng D."/>
            <person name="Ji J."/>
            <person name="Jenkins J."/>
            <person name="Williams M."/>
            <person name="Shu S."/>
            <person name="Plott C."/>
            <person name="Barry K."/>
            <person name="Rajasekar S."/>
            <person name="Grimwood J."/>
            <person name="Han X."/>
            <person name="Sun S."/>
            <person name="Hou Z."/>
            <person name="He W."/>
            <person name="Dai G."/>
            <person name="Sun C."/>
            <person name="Schmutz J."/>
            <person name="Leebens-Mack J.H."/>
            <person name="Li F.W."/>
            <person name="Wang L."/>
        </authorList>
    </citation>
    <scope>NUCLEOTIDE SEQUENCE [LARGE SCALE GENOMIC DNA]</scope>
    <source>
        <strain evidence="2">cv. PW_Plant_1</strain>
    </source>
</reference>
<keyword evidence="2" id="KW-1185">Reference proteome</keyword>